<protein>
    <submittedName>
        <fullName evidence="3">Death-on-curing protein</fullName>
    </submittedName>
</protein>
<sequence length="330" mass="37534">MNKKKTNLSPGREKQDMILYQAKSGKIEFRGDSEHETIWASQKQIAELFDVRIPTINEHLKKIFSSQELDKNSVIRKFLITASDGKQYMTNFYNLDAIISVGYRVNSKHATQFRIWATKTIKAHLVDGYTINKQRIGQNYDQFLRAINDIQALLPKGKKIDPRDVVELIRAFAGTWMSLDAYDTANFPKGKITKKKITVTADELAEAIVALKKELMKKEQASELFAQERNRNSLEGIVGNVFQSFGGTDMYPSLEEKASHILYFMIKNHPFVDGNKRSGAFAFIWFLRKAGILRASLTPEALTALTLFVAESNSKEKDKMIGVVMLLLQK</sequence>
<dbReference type="SUPFAM" id="SSF140931">
    <property type="entry name" value="Fic-like"/>
    <property type="match status" value="1"/>
</dbReference>
<evidence type="ECO:0000259" key="2">
    <source>
        <dbReference type="PROSITE" id="PS51459"/>
    </source>
</evidence>
<organism evidence="3 4">
    <name type="scientific">Candidatus Magasanikbacteria bacterium CG11_big_fil_rev_8_21_14_0_20_43_7</name>
    <dbReference type="NCBI Taxonomy" id="1974654"/>
    <lineage>
        <taxon>Bacteria</taxon>
        <taxon>Candidatus Magasanikiibacteriota</taxon>
    </lineage>
</organism>
<dbReference type="Proteomes" id="UP000229782">
    <property type="component" value="Unassembled WGS sequence"/>
</dbReference>
<dbReference type="Gene3D" id="1.20.120.1870">
    <property type="entry name" value="Fic/DOC protein, Fido domain"/>
    <property type="match status" value="1"/>
</dbReference>
<gene>
    <name evidence="3" type="ORF">COV60_00020</name>
</gene>
<dbReference type="InterPro" id="IPR053737">
    <property type="entry name" value="Type_II_TA_Toxin"/>
</dbReference>
<dbReference type="Pfam" id="PF13310">
    <property type="entry name" value="Virulence_RhuM"/>
    <property type="match status" value="1"/>
</dbReference>
<evidence type="ECO:0000256" key="1">
    <source>
        <dbReference type="SAM" id="Coils"/>
    </source>
</evidence>
<evidence type="ECO:0000313" key="3">
    <source>
        <dbReference type="EMBL" id="PIR03495.1"/>
    </source>
</evidence>
<accession>A0A2H0N5V1</accession>
<dbReference type="EMBL" id="PCWM01000001">
    <property type="protein sequence ID" value="PIR03495.1"/>
    <property type="molecule type" value="Genomic_DNA"/>
</dbReference>
<feature type="coiled-coil region" evidence="1">
    <location>
        <begin position="194"/>
        <end position="221"/>
    </location>
</feature>
<keyword evidence="1" id="KW-0175">Coiled coil</keyword>
<dbReference type="PROSITE" id="PS51459">
    <property type="entry name" value="FIDO"/>
    <property type="match status" value="1"/>
</dbReference>
<dbReference type="InterPro" id="IPR011204">
    <property type="entry name" value="Virulence_RhuM-like"/>
</dbReference>
<dbReference type="PANTHER" id="PTHR35810:SF1">
    <property type="entry name" value="CYTOPLASMIC PROTEIN"/>
    <property type="match status" value="1"/>
</dbReference>
<name>A0A2H0N5V1_9BACT</name>
<proteinExistence type="predicted"/>
<reference evidence="3 4" key="1">
    <citation type="submission" date="2017-09" db="EMBL/GenBank/DDBJ databases">
        <title>Depth-based differentiation of microbial function through sediment-hosted aquifers and enrichment of novel symbionts in the deep terrestrial subsurface.</title>
        <authorList>
            <person name="Probst A.J."/>
            <person name="Ladd B."/>
            <person name="Jarett J.K."/>
            <person name="Geller-Mcgrath D.E."/>
            <person name="Sieber C.M."/>
            <person name="Emerson J.B."/>
            <person name="Anantharaman K."/>
            <person name="Thomas B.C."/>
            <person name="Malmstrom R."/>
            <person name="Stieglmeier M."/>
            <person name="Klingl A."/>
            <person name="Woyke T."/>
            <person name="Ryan C.M."/>
            <person name="Banfield J.F."/>
        </authorList>
    </citation>
    <scope>NUCLEOTIDE SEQUENCE [LARGE SCALE GENOMIC DNA]</scope>
    <source>
        <strain evidence="3">CG11_big_fil_rev_8_21_14_0_20_43_7</strain>
    </source>
</reference>
<comment type="caution">
    <text evidence="3">The sequence shown here is derived from an EMBL/GenBank/DDBJ whole genome shotgun (WGS) entry which is preliminary data.</text>
</comment>
<dbReference type="Pfam" id="PF02661">
    <property type="entry name" value="Fic"/>
    <property type="match status" value="1"/>
</dbReference>
<dbReference type="PANTHER" id="PTHR35810">
    <property type="entry name" value="CYTOPLASMIC PROTEIN-RELATED"/>
    <property type="match status" value="1"/>
</dbReference>
<dbReference type="InterPro" id="IPR003812">
    <property type="entry name" value="Fido"/>
</dbReference>
<feature type="domain" description="Fido" evidence="2">
    <location>
        <begin position="199"/>
        <end position="329"/>
    </location>
</feature>
<dbReference type="AlphaFoldDB" id="A0A2H0N5V1"/>
<evidence type="ECO:0000313" key="4">
    <source>
        <dbReference type="Proteomes" id="UP000229782"/>
    </source>
</evidence>
<dbReference type="InterPro" id="IPR036597">
    <property type="entry name" value="Fido-like_dom_sf"/>
</dbReference>